<protein>
    <submittedName>
        <fullName evidence="2">Uncharacterized protein</fullName>
    </submittedName>
</protein>
<reference evidence="3" key="1">
    <citation type="submission" date="2016-10" db="EMBL/GenBank/DDBJ databases">
        <authorList>
            <person name="Varghese N."/>
            <person name="Submissions S."/>
        </authorList>
    </citation>
    <scope>NUCLEOTIDE SEQUENCE [LARGE SCALE GENOMIC DNA]</scope>
    <source>
        <strain evidence="3">SUR2</strain>
    </source>
</reference>
<dbReference type="STRING" id="1612149.SAMN05216324_11953"/>
<dbReference type="Proteomes" id="UP000182034">
    <property type="component" value="Unassembled WGS sequence"/>
</dbReference>
<keyword evidence="1" id="KW-0472">Membrane</keyword>
<evidence type="ECO:0000256" key="1">
    <source>
        <dbReference type="SAM" id="Phobius"/>
    </source>
</evidence>
<keyword evidence="1" id="KW-0812">Transmembrane</keyword>
<gene>
    <name evidence="2" type="ORF">SAMN05216324_11953</name>
</gene>
<organism evidence="2 3">
    <name type="scientific">Chryseobacterium limigenitum</name>
    <dbReference type="NCBI Taxonomy" id="1612149"/>
    <lineage>
        <taxon>Bacteria</taxon>
        <taxon>Pseudomonadati</taxon>
        <taxon>Bacteroidota</taxon>
        <taxon>Flavobacteriia</taxon>
        <taxon>Flavobacteriales</taxon>
        <taxon>Weeksellaceae</taxon>
        <taxon>Chryseobacterium group</taxon>
        <taxon>Chryseobacterium</taxon>
    </lineage>
</organism>
<accession>A0A1K2IVG2</accession>
<proteinExistence type="predicted"/>
<name>A0A1K2IVG2_9FLAO</name>
<dbReference type="AlphaFoldDB" id="A0A1K2IVG2"/>
<dbReference type="EMBL" id="FPKW01000019">
    <property type="protein sequence ID" value="SFZ96413.1"/>
    <property type="molecule type" value="Genomic_DNA"/>
</dbReference>
<keyword evidence="3" id="KW-1185">Reference proteome</keyword>
<evidence type="ECO:0000313" key="2">
    <source>
        <dbReference type="EMBL" id="SFZ96413.1"/>
    </source>
</evidence>
<sequence length="195" mass="22552">MHTKKNTRTNLKRNYFLFQSYFTILLNCGIIVLTVGNLKAESLLTVIESSNEISAIPQQESFAHDIFVAQNNVNGNRHFNQLNNSVEKINTSIVYQEKNNLSDNFFEKIFTPYRCKGINKELLKISYSDFNHKEVLEYVFSSQNQLRERINLTYNVDFKIFKISKNGIGYILQLKIPDKIFSEGSSTRLSFGLSV</sequence>
<keyword evidence="1" id="KW-1133">Transmembrane helix</keyword>
<evidence type="ECO:0000313" key="3">
    <source>
        <dbReference type="Proteomes" id="UP000182034"/>
    </source>
</evidence>
<feature type="transmembrane region" description="Helical" evidence="1">
    <location>
        <begin position="21"/>
        <end position="38"/>
    </location>
</feature>